<dbReference type="EMBL" id="JAAXYO010000037">
    <property type="protein sequence ID" value="MBU2787230.1"/>
    <property type="molecule type" value="Genomic_DNA"/>
</dbReference>
<accession>A0AAE2YNP7</accession>
<comment type="caution">
    <text evidence="1">The sequence shown here is derived from an EMBL/GenBank/DDBJ whole genome shotgun (WGS) entry which is preliminary data.</text>
</comment>
<sequence>MSVFVEETPVSGVAAAYNLRIGATPECPVAVNDPHGDGGFQLAIDKFLREENPDLIFLRSDTDDLSVVRKALAYLSRRGQEVVVVEQLPDEEVAAALGVGVREYQSAVIHPNGDAAALVG</sequence>
<name>A0AAE2YNP7_9PROT</name>
<proteinExistence type="predicted"/>
<keyword evidence="2" id="KW-1185">Reference proteome</keyword>
<dbReference type="Proteomes" id="UP001197378">
    <property type="component" value="Unassembled WGS sequence"/>
</dbReference>
<reference evidence="1" key="1">
    <citation type="journal article" date="2021" name="ISME J.">
        <title>Genomic evolution of the class Acidithiobacillia: deep-branching Proteobacteria living in extreme acidic conditions.</title>
        <authorList>
            <person name="Moya-Beltran A."/>
            <person name="Beard S."/>
            <person name="Rojas-Villalobos C."/>
            <person name="Issotta F."/>
            <person name="Gallardo Y."/>
            <person name="Ulloa R."/>
            <person name="Giaveno A."/>
            <person name="Degli Esposti M."/>
            <person name="Johnson D.B."/>
            <person name="Quatrini R."/>
        </authorList>
    </citation>
    <scope>NUCLEOTIDE SEQUENCE</scope>
    <source>
        <strain evidence="1">VAN18-1</strain>
    </source>
</reference>
<evidence type="ECO:0000313" key="2">
    <source>
        <dbReference type="Proteomes" id="UP001197378"/>
    </source>
</evidence>
<evidence type="ECO:0000313" key="1">
    <source>
        <dbReference type="EMBL" id="MBU2787230.1"/>
    </source>
</evidence>
<organism evidence="1 2">
    <name type="scientific">Igneacidithiobacillus copahuensis</name>
    <dbReference type="NCBI Taxonomy" id="2724909"/>
    <lineage>
        <taxon>Bacteria</taxon>
        <taxon>Pseudomonadati</taxon>
        <taxon>Pseudomonadota</taxon>
        <taxon>Acidithiobacillia</taxon>
        <taxon>Acidithiobacillales</taxon>
        <taxon>Acidithiobacillaceae</taxon>
        <taxon>Igneacidithiobacillus</taxon>
    </lineage>
</organism>
<gene>
    <name evidence="1" type="ORF">HFQ13_03205</name>
</gene>
<dbReference type="AlphaFoldDB" id="A0AAE2YNP7"/>
<protein>
    <submittedName>
        <fullName evidence="1">Uncharacterized protein</fullName>
    </submittedName>
</protein>